<keyword evidence="2" id="KW-1185">Reference proteome</keyword>
<evidence type="ECO:0000313" key="2">
    <source>
        <dbReference type="Proteomes" id="UP000005289"/>
    </source>
</evidence>
<dbReference type="EMBL" id="CP007029">
    <property type="protein sequence ID" value="AHE99974.1"/>
    <property type="molecule type" value="Genomic_DNA"/>
</dbReference>
<organism evidence="1 2">
    <name type="scientific">Thioalkalivibrio paradoxus ARh 1</name>
    <dbReference type="NCBI Taxonomy" id="713585"/>
    <lineage>
        <taxon>Bacteria</taxon>
        <taxon>Pseudomonadati</taxon>
        <taxon>Pseudomonadota</taxon>
        <taxon>Gammaproteobacteria</taxon>
        <taxon>Chromatiales</taxon>
        <taxon>Ectothiorhodospiraceae</taxon>
        <taxon>Thioalkalivibrio</taxon>
    </lineage>
</organism>
<evidence type="ECO:0000313" key="1">
    <source>
        <dbReference type="EMBL" id="AHE99974.1"/>
    </source>
</evidence>
<dbReference type="HOGENOM" id="CLU_3259163_0_0_6"/>
<accession>W0DN05</accession>
<protein>
    <submittedName>
        <fullName evidence="1">Uncharacterized protein</fullName>
    </submittedName>
</protein>
<reference evidence="1 2" key="1">
    <citation type="submission" date="2013-12" db="EMBL/GenBank/DDBJ databases">
        <authorList>
            <consortium name="DOE Joint Genome Institute"/>
            <person name="Muyzer G."/>
            <person name="Huntemann M."/>
            <person name="Han J."/>
            <person name="Chen A."/>
            <person name="Kyrpides N."/>
            <person name="Mavromatis K."/>
            <person name="Markowitz V."/>
            <person name="Palaniappan K."/>
            <person name="Ivanova N."/>
            <person name="Schaumberg A."/>
            <person name="Pati A."/>
            <person name="Liolios K."/>
            <person name="Nordberg H.P."/>
            <person name="Cantor M.N."/>
            <person name="Hua S.X."/>
            <person name="Woyke T."/>
        </authorList>
    </citation>
    <scope>NUCLEOTIDE SEQUENCE [LARGE SCALE GENOMIC DNA]</scope>
    <source>
        <strain evidence="1 2">ARh 1</strain>
    </source>
</reference>
<sequence length="42" mass="4860">MARNPVETRFQWLQHALRDFDPLGGWPVRRAAAIFANQPDNP</sequence>
<gene>
    <name evidence="1" type="ORF">THITH_05365</name>
</gene>
<dbReference type="Proteomes" id="UP000005289">
    <property type="component" value="Chromosome"/>
</dbReference>
<proteinExistence type="predicted"/>
<dbReference type="AlphaFoldDB" id="W0DN05"/>
<dbReference type="KEGG" id="tti:THITH_05365"/>
<dbReference type="STRING" id="713585.THITH_05365"/>
<name>W0DN05_9GAMM</name>